<evidence type="ECO:0000313" key="3">
    <source>
        <dbReference type="Proteomes" id="UP000540909"/>
    </source>
</evidence>
<feature type="region of interest" description="Disordered" evidence="1">
    <location>
        <begin position="109"/>
        <end position="148"/>
    </location>
</feature>
<organism evidence="2 3">
    <name type="scientific">Rhizobium esperanzae</name>
    <dbReference type="NCBI Taxonomy" id="1967781"/>
    <lineage>
        <taxon>Bacteria</taxon>
        <taxon>Pseudomonadati</taxon>
        <taxon>Pseudomonadota</taxon>
        <taxon>Alphaproteobacteria</taxon>
        <taxon>Hyphomicrobiales</taxon>
        <taxon>Rhizobiaceae</taxon>
        <taxon>Rhizobium/Agrobacterium group</taxon>
        <taxon>Rhizobium</taxon>
    </lineage>
</organism>
<accession>A0A7W6R7F2</accession>
<comment type="caution">
    <text evidence="2">The sequence shown here is derived from an EMBL/GenBank/DDBJ whole genome shotgun (WGS) entry which is preliminary data.</text>
</comment>
<dbReference type="EMBL" id="JACIFY010000019">
    <property type="protein sequence ID" value="MBB4238082.1"/>
    <property type="molecule type" value="Genomic_DNA"/>
</dbReference>
<protein>
    <submittedName>
        <fullName evidence="2">Uncharacterized protein</fullName>
    </submittedName>
</protein>
<reference evidence="2 3" key="1">
    <citation type="submission" date="2020-08" db="EMBL/GenBank/DDBJ databases">
        <title>Genomic Encyclopedia of Type Strains, Phase IV (KMG-V): Genome sequencing to study the core and pangenomes of soil and plant-associated prokaryotes.</title>
        <authorList>
            <person name="Whitman W."/>
        </authorList>
    </citation>
    <scope>NUCLEOTIDE SEQUENCE [LARGE SCALE GENOMIC DNA]</scope>
    <source>
        <strain evidence="2 3">SEMIA 4089</strain>
    </source>
</reference>
<dbReference type="Proteomes" id="UP000540909">
    <property type="component" value="Unassembled WGS sequence"/>
</dbReference>
<gene>
    <name evidence="2" type="ORF">GGD57_004686</name>
</gene>
<proteinExistence type="predicted"/>
<sequence>MYFRTICLSPAGFGGGWRSGGTGVGNRQADNHPAISSLNGRLWLSWFMECEMRKMRHNGPGEEMKAFFVIGLSAATILSGVPAAAQAVDSGGFDARGICRRPEGCVVDHGQGGSYNGPRNYRNFNGRNERDGGSDRNRDDRRYRNQNRTDNFDAASSRIAAL</sequence>
<dbReference type="AlphaFoldDB" id="A0A7W6R7F2"/>
<feature type="compositionally biased region" description="Basic and acidic residues" evidence="1">
    <location>
        <begin position="127"/>
        <end position="143"/>
    </location>
</feature>
<name>A0A7W6R7F2_9HYPH</name>
<evidence type="ECO:0000256" key="1">
    <source>
        <dbReference type="SAM" id="MobiDB-lite"/>
    </source>
</evidence>
<evidence type="ECO:0000313" key="2">
    <source>
        <dbReference type="EMBL" id="MBB4238082.1"/>
    </source>
</evidence>